<keyword evidence="4" id="KW-0732">Signal</keyword>
<feature type="transmembrane region" description="Helical" evidence="9">
    <location>
        <begin position="460"/>
        <end position="487"/>
    </location>
</feature>
<protein>
    <submittedName>
        <fullName evidence="12">Uncharacterized protein LOC102806491</fullName>
    </submittedName>
</protein>
<keyword evidence="9" id="KW-0472">Membrane</keyword>
<dbReference type="SUPFAM" id="SSF57586">
    <property type="entry name" value="TNF receptor-like"/>
    <property type="match status" value="1"/>
</dbReference>
<dbReference type="SUPFAM" id="SSF47986">
    <property type="entry name" value="DEATH domain"/>
    <property type="match status" value="1"/>
</dbReference>
<dbReference type="SMART" id="SM00208">
    <property type="entry name" value="TNFR"/>
    <property type="match status" value="2"/>
</dbReference>
<dbReference type="Gene3D" id="2.10.50.10">
    <property type="entry name" value="Tumor Necrosis Factor Receptor, subunit A, domain 2"/>
    <property type="match status" value="1"/>
</dbReference>
<dbReference type="InterPro" id="IPR052459">
    <property type="entry name" value="TNFRSF_decoy_receptor"/>
</dbReference>
<dbReference type="RefSeq" id="XP_006819213.1">
    <property type="nucleotide sequence ID" value="XM_006819150.1"/>
</dbReference>
<evidence type="ECO:0000256" key="5">
    <source>
        <dbReference type="ARBA" id="ARBA00022737"/>
    </source>
</evidence>
<dbReference type="PANTHER" id="PTHR23097:SF181">
    <property type="entry name" value="CASPASE-8-LIKE"/>
    <property type="match status" value="1"/>
</dbReference>
<proteinExistence type="predicted"/>
<sequence length="651" mass="73614">MERKDTSGSTTKLHGVKETLQELMVLWGEYEEQLSVTARFWQWYLDMVLILRRYIHAERSFNWRKPLKEVQNMIPYIVSSRHQNYMICLPIYLQEMTQLSDKFPEVHQRFLEGDFTVHRTEGIFNGVVQECDGVHKRECGCEPGTYPMYDNMCIRYSCPPGERVSLRAKFGIDVRCRRCPKNTYSSAMNSLIFCTPHTDCYAINQDIKFPGNATHDAVCVSHEPVDELLPSDALNNQIKSDADNKYSEDAIVNTTSDTDLRDTLAKSSVNNSSKDVLTSTMPHSEVSPEILPENTVINVSDAMATRIEPDLLQREVSPDILSKNTVFNQSDQMEPELPDNGKKGTDLDSVSDTVGPTLPDTVPDIPQENELPDSSSESTEPKLYDPDALPENIESNIKNIDTYPVKDEFEENGDGVIQNNDDGEKEKDRNVNQVSTVPQSVGSTEQSDDTNQINEKQSSLYSHTIGLIVSVVCIVLTGVSVTGAYICHRFKRAKKKMSPKRSQQSVGYSMVNVGMGPEQEYVSGQTTLRTNLSCTRLLQQNLVLKPDKYIEELLEDIASGVRRNYWKAFLRSSPSPGLTDKDIEDMEYKYGNEVLTEVIYQCLCCWKNRCGLNPPLKELLQSLVKFDNVLCRKVICENCTWEDVPNTAACD</sequence>
<keyword evidence="9" id="KW-0812">Transmembrane</keyword>
<reference evidence="12" key="1">
    <citation type="submission" date="2025-08" db="UniProtKB">
        <authorList>
            <consortium name="RefSeq"/>
        </authorList>
    </citation>
    <scope>IDENTIFICATION</scope>
    <source>
        <tissue evidence="12">Testes</tissue>
    </source>
</reference>
<evidence type="ECO:0000256" key="3">
    <source>
        <dbReference type="ARBA" id="ARBA00022703"/>
    </source>
</evidence>
<evidence type="ECO:0000256" key="4">
    <source>
        <dbReference type="ARBA" id="ARBA00022729"/>
    </source>
</evidence>
<keyword evidence="7" id="KW-0325">Glycoprotein</keyword>
<dbReference type="Proteomes" id="UP000694865">
    <property type="component" value="Unplaced"/>
</dbReference>
<feature type="compositionally biased region" description="Polar residues" evidence="8">
    <location>
        <begin position="431"/>
        <end position="452"/>
    </location>
</feature>
<evidence type="ECO:0000259" key="10">
    <source>
        <dbReference type="SMART" id="SM00208"/>
    </source>
</evidence>
<dbReference type="InterPro" id="IPR011029">
    <property type="entry name" value="DEATH-like_dom_sf"/>
</dbReference>
<evidence type="ECO:0000313" key="12">
    <source>
        <dbReference type="RefSeq" id="XP_006819213.1"/>
    </source>
</evidence>
<evidence type="ECO:0000256" key="7">
    <source>
        <dbReference type="ARBA" id="ARBA00023180"/>
    </source>
</evidence>
<feature type="region of interest" description="Disordered" evidence="8">
    <location>
        <begin position="324"/>
        <end position="452"/>
    </location>
</feature>
<evidence type="ECO:0000256" key="1">
    <source>
        <dbReference type="ARBA" id="ARBA00004613"/>
    </source>
</evidence>
<dbReference type="GeneID" id="102806491"/>
<organism evidence="11 12">
    <name type="scientific">Saccoglossus kowalevskii</name>
    <name type="common">Acorn worm</name>
    <dbReference type="NCBI Taxonomy" id="10224"/>
    <lineage>
        <taxon>Eukaryota</taxon>
        <taxon>Metazoa</taxon>
        <taxon>Hemichordata</taxon>
        <taxon>Enteropneusta</taxon>
        <taxon>Harrimaniidae</taxon>
        <taxon>Saccoglossus</taxon>
    </lineage>
</organism>
<keyword evidence="6" id="KW-1015">Disulfide bond</keyword>
<accession>A0ABM0MGS2</accession>
<evidence type="ECO:0000256" key="6">
    <source>
        <dbReference type="ARBA" id="ARBA00023157"/>
    </source>
</evidence>
<keyword evidence="2" id="KW-0964">Secreted</keyword>
<keyword evidence="9" id="KW-1133">Transmembrane helix</keyword>
<evidence type="ECO:0000256" key="8">
    <source>
        <dbReference type="SAM" id="MobiDB-lite"/>
    </source>
</evidence>
<keyword evidence="5" id="KW-0677">Repeat</keyword>
<evidence type="ECO:0000256" key="9">
    <source>
        <dbReference type="SAM" id="Phobius"/>
    </source>
</evidence>
<dbReference type="InterPro" id="IPR001368">
    <property type="entry name" value="TNFR/NGFR_Cys_rich_reg"/>
</dbReference>
<feature type="domain" description="TNFR-Cys" evidence="10">
    <location>
        <begin position="141"/>
        <end position="176"/>
    </location>
</feature>
<comment type="subcellular location">
    <subcellularLocation>
        <location evidence="1">Secreted</location>
    </subcellularLocation>
</comment>
<feature type="domain" description="TNFR-Cys" evidence="10">
    <location>
        <begin position="179"/>
        <end position="219"/>
    </location>
</feature>
<keyword evidence="3" id="KW-0053">Apoptosis</keyword>
<dbReference type="Gene3D" id="1.10.533.10">
    <property type="entry name" value="Death Domain, Fas"/>
    <property type="match status" value="1"/>
</dbReference>
<keyword evidence="11" id="KW-1185">Reference proteome</keyword>
<dbReference type="PANTHER" id="PTHR23097">
    <property type="entry name" value="TUMOR NECROSIS FACTOR RECEPTOR SUPERFAMILY MEMBER"/>
    <property type="match status" value="1"/>
</dbReference>
<evidence type="ECO:0000256" key="2">
    <source>
        <dbReference type="ARBA" id="ARBA00022525"/>
    </source>
</evidence>
<evidence type="ECO:0000313" key="11">
    <source>
        <dbReference type="Proteomes" id="UP000694865"/>
    </source>
</evidence>
<gene>
    <name evidence="12" type="primary">LOC102806491</name>
</gene>
<name>A0ABM0MGS2_SACKO</name>